<protein>
    <submittedName>
        <fullName evidence="2">Uncharacterized protein</fullName>
    </submittedName>
</protein>
<organism evidence="2 3">
    <name type="scientific">Dreissena polymorpha</name>
    <name type="common">Zebra mussel</name>
    <name type="synonym">Mytilus polymorpha</name>
    <dbReference type="NCBI Taxonomy" id="45954"/>
    <lineage>
        <taxon>Eukaryota</taxon>
        <taxon>Metazoa</taxon>
        <taxon>Spiralia</taxon>
        <taxon>Lophotrochozoa</taxon>
        <taxon>Mollusca</taxon>
        <taxon>Bivalvia</taxon>
        <taxon>Autobranchia</taxon>
        <taxon>Heteroconchia</taxon>
        <taxon>Euheterodonta</taxon>
        <taxon>Imparidentia</taxon>
        <taxon>Neoheterodontei</taxon>
        <taxon>Myida</taxon>
        <taxon>Dreissenoidea</taxon>
        <taxon>Dreissenidae</taxon>
        <taxon>Dreissena</taxon>
    </lineage>
</organism>
<evidence type="ECO:0000256" key="1">
    <source>
        <dbReference type="SAM" id="MobiDB-lite"/>
    </source>
</evidence>
<proteinExistence type="predicted"/>
<dbReference type="EMBL" id="JAIWYP010000009">
    <property type="protein sequence ID" value="KAH3768473.1"/>
    <property type="molecule type" value="Genomic_DNA"/>
</dbReference>
<comment type="caution">
    <text evidence="2">The sequence shown here is derived from an EMBL/GenBank/DDBJ whole genome shotgun (WGS) entry which is preliminary data.</text>
</comment>
<feature type="region of interest" description="Disordered" evidence="1">
    <location>
        <begin position="22"/>
        <end position="72"/>
    </location>
</feature>
<reference evidence="2" key="2">
    <citation type="submission" date="2020-11" db="EMBL/GenBank/DDBJ databases">
        <authorList>
            <person name="McCartney M.A."/>
            <person name="Auch B."/>
            <person name="Kono T."/>
            <person name="Mallez S."/>
            <person name="Becker A."/>
            <person name="Gohl D.M."/>
            <person name="Silverstein K.A.T."/>
            <person name="Koren S."/>
            <person name="Bechman K.B."/>
            <person name="Herman A."/>
            <person name="Abrahante J.E."/>
            <person name="Garbe J."/>
        </authorList>
    </citation>
    <scope>NUCLEOTIDE SEQUENCE</scope>
    <source>
        <strain evidence="2">Duluth1</strain>
        <tissue evidence="2">Whole animal</tissue>
    </source>
</reference>
<name>A0A9D4DVZ8_DREPO</name>
<keyword evidence="3" id="KW-1185">Reference proteome</keyword>
<feature type="compositionally biased region" description="Basic and acidic residues" evidence="1">
    <location>
        <begin position="24"/>
        <end position="72"/>
    </location>
</feature>
<gene>
    <name evidence="2" type="ORF">DPMN_169686</name>
</gene>
<sequence>MLKRDVYRMMCVLHGKNKRSITVKNEKMNEEVSKERSANRDMEKTGRRDKINTFRIKTDRPGEKTEKGRERERYQTIRVVVEGKTSGNHDQYLMMVGSKKPNKSVLWTELNDPQ</sequence>
<dbReference type="Proteomes" id="UP000828390">
    <property type="component" value="Unassembled WGS sequence"/>
</dbReference>
<accession>A0A9D4DVZ8</accession>
<dbReference type="AlphaFoldDB" id="A0A9D4DVZ8"/>
<evidence type="ECO:0000313" key="2">
    <source>
        <dbReference type="EMBL" id="KAH3768473.1"/>
    </source>
</evidence>
<evidence type="ECO:0000313" key="3">
    <source>
        <dbReference type="Proteomes" id="UP000828390"/>
    </source>
</evidence>
<reference evidence="2" key="1">
    <citation type="journal article" date="2019" name="bioRxiv">
        <title>The Genome of the Zebra Mussel, Dreissena polymorpha: A Resource for Invasive Species Research.</title>
        <authorList>
            <person name="McCartney M.A."/>
            <person name="Auch B."/>
            <person name="Kono T."/>
            <person name="Mallez S."/>
            <person name="Zhang Y."/>
            <person name="Obille A."/>
            <person name="Becker A."/>
            <person name="Abrahante J.E."/>
            <person name="Garbe J."/>
            <person name="Badalamenti J.P."/>
            <person name="Herman A."/>
            <person name="Mangelson H."/>
            <person name="Liachko I."/>
            <person name="Sullivan S."/>
            <person name="Sone E.D."/>
            <person name="Koren S."/>
            <person name="Silverstein K.A.T."/>
            <person name="Beckman K.B."/>
            <person name="Gohl D.M."/>
        </authorList>
    </citation>
    <scope>NUCLEOTIDE SEQUENCE</scope>
    <source>
        <strain evidence="2">Duluth1</strain>
        <tissue evidence="2">Whole animal</tissue>
    </source>
</reference>